<evidence type="ECO:0000313" key="2">
    <source>
        <dbReference type="EMBL" id="CAF9935412.1"/>
    </source>
</evidence>
<keyword evidence="3" id="KW-1185">Reference proteome</keyword>
<dbReference type="OrthoDB" id="5295772at2759"/>
<protein>
    <submittedName>
        <fullName evidence="2">Uncharacterized protein</fullName>
    </submittedName>
</protein>
<evidence type="ECO:0000256" key="1">
    <source>
        <dbReference type="SAM" id="MobiDB-lite"/>
    </source>
</evidence>
<name>A0A8H3G2E6_9LECA</name>
<evidence type="ECO:0000313" key="3">
    <source>
        <dbReference type="Proteomes" id="UP000664203"/>
    </source>
</evidence>
<dbReference type="AlphaFoldDB" id="A0A8H3G2E6"/>
<dbReference type="EMBL" id="CAJPDR010000406">
    <property type="protein sequence ID" value="CAF9935412.1"/>
    <property type="molecule type" value="Genomic_DNA"/>
</dbReference>
<gene>
    <name evidence="2" type="ORF">ALECFALPRED_006380</name>
</gene>
<organism evidence="2 3">
    <name type="scientific">Alectoria fallacina</name>
    <dbReference type="NCBI Taxonomy" id="1903189"/>
    <lineage>
        <taxon>Eukaryota</taxon>
        <taxon>Fungi</taxon>
        <taxon>Dikarya</taxon>
        <taxon>Ascomycota</taxon>
        <taxon>Pezizomycotina</taxon>
        <taxon>Lecanoromycetes</taxon>
        <taxon>OSLEUM clade</taxon>
        <taxon>Lecanoromycetidae</taxon>
        <taxon>Lecanorales</taxon>
        <taxon>Lecanorineae</taxon>
        <taxon>Parmeliaceae</taxon>
        <taxon>Alectoria</taxon>
    </lineage>
</organism>
<sequence>MGCAPSKPSSVRSRTSEPPFPPYNRPKEFRGSVMPQRNPDHQAPPFPPYTGPKEFHTSVMPERNPNRRAPQMYKAYQEEERQRVKNKERRYSWEGHSSEKVFTTFDSLAERGIISKDSLRKK</sequence>
<accession>A0A8H3G2E6</accession>
<proteinExistence type="predicted"/>
<feature type="region of interest" description="Disordered" evidence="1">
    <location>
        <begin position="1"/>
        <end position="71"/>
    </location>
</feature>
<dbReference type="Proteomes" id="UP000664203">
    <property type="component" value="Unassembled WGS sequence"/>
</dbReference>
<comment type="caution">
    <text evidence="2">The sequence shown here is derived from an EMBL/GenBank/DDBJ whole genome shotgun (WGS) entry which is preliminary data.</text>
</comment>
<reference evidence="2" key="1">
    <citation type="submission" date="2021-03" db="EMBL/GenBank/DDBJ databases">
        <authorList>
            <person name="Tagirdzhanova G."/>
        </authorList>
    </citation>
    <scope>NUCLEOTIDE SEQUENCE</scope>
</reference>